<protein>
    <submittedName>
        <fullName evidence="1">Uncharacterized protein</fullName>
    </submittedName>
</protein>
<gene>
    <name evidence="1" type="ORF">LOY88_005232</name>
</gene>
<dbReference type="EMBL" id="JALBCA010000089">
    <property type="protein sequence ID" value="KAI2383518.1"/>
    <property type="molecule type" value="Genomic_DNA"/>
</dbReference>
<sequence>MVSTLAIGSVLSMLVVSLAAELPKSKSLLARIVGGKEALLGDFPAIVAITNAGNLTGGGILLSERLVLTAGHCVDSRIPLRNLSIHVGSLNWRHGGIHVKVSSRNIHPDYHKPEFDNDIALVHLASPIPKTPWVDFAQLPAAGSDVAPNSTIVAAGWGYTAARGVLSEKLLHTSFPLVSYSVCSSAYKQWNITVTENMLCGGTKQNAVCNGDSGGPWYDVATKKLVGVTTWGFECSFLGHPGVALKLGNYIDWIEKHRKPPGNDTKGQGEF</sequence>
<reference evidence="1" key="1">
    <citation type="journal article" date="2022" name="bioRxiv">
        <title>Population genetic analysis of Ophidiomyces ophidiicola, the causative agent of snake fungal disease, indicates recent introductions to the USA.</title>
        <authorList>
            <person name="Ladner J.T."/>
            <person name="Palmer J.M."/>
            <person name="Ettinger C.L."/>
            <person name="Stajich J.E."/>
            <person name="Farrell T.M."/>
            <person name="Glorioso B.M."/>
            <person name="Lawson B."/>
            <person name="Price S.J."/>
            <person name="Stengle A.G."/>
            <person name="Grear D.A."/>
            <person name="Lorch J.M."/>
        </authorList>
    </citation>
    <scope>NUCLEOTIDE SEQUENCE</scope>
    <source>
        <strain evidence="1">NWHC 24266-5</strain>
    </source>
</reference>
<evidence type="ECO:0000313" key="1">
    <source>
        <dbReference type="EMBL" id="KAI2383518.1"/>
    </source>
</evidence>
<accession>A0ACB8US65</accession>
<name>A0ACB8US65_9EURO</name>
<comment type="caution">
    <text evidence="1">The sequence shown here is derived from an EMBL/GenBank/DDBJ whole genome shotgun (WGS) entry which is preliminary data.</text>
</comment>
<proteinExistence type="predicted"/>
<organism evidence="1">
    <name type="scientific">Ophidiomyces ophidiicola</name>
    <dbReference type="NCBI Taxonomy" id="1387563"/>
    <lineage>
        <taxon>Eukaryota</taxon>
        <taxon>Fungi</taxon>
        <taxon>Dikarya</taxon>
        <taxon>Ascomycota</taxon>
        <taxon>Pezizomycotina</taxon>
        <taxon>Eurotiomycetes</taxon>
        <taxon>Eurotiomycetidae</taxon>
        <taxon>Onygenales</taxon>
        <taxon>Onygenaceae</taxon>
        <taxon>Ophidiomyces</taxon>
    </lineage>
</organism>